<dbReference type="GO" id="GO:0009312">
    <property type="term" value="P:oligosaccharide biosynthetic process"/>
    <property type="evidence" value="ECO:0007669"/>
    <property type="project" value="TreeGrafter"/>
</dbReference>
<evidence type="ECO:0000256" key="5">
    <source>
        <dbReference type="ARBA" id="ARBA00022989"/>
    </source>
</evidence>
<name>A0A8T0DUV0_9TREM</name>
<feature type="transmembrane region" description="Helical" evidence="8">
    <location>
        <begin position="141"/>
        <end position="162"/>
    </location>
</feature>
<keyword evidence="10" id="KW-1185">Reference proteome</keyword>
<dbReference type="GO" id="GO:0016020">
    <property type="term" value="C:membrane"/>
    <property type="evidence" value="ECO:0007669"/>
    <property type="project" value="UniProtKB-SubCell"/>
</dbReference>
<evidence type="ECO:0000256" key="3">
    <source>
        <dbReference type="ARBA" id="ARBA00022692"/>
    </source>
</evidence>
<evidence type="ECO:0000256" key="1">
    <source>
        <dbReference type="ARBA" id="ARBA00004141"/>
    </source>
</evidence>
<evidence type="ECO:0000313" key="10">
    <source>
        <dbReference type="Proteomes" id="UP000699462"/>
    </source>
</evidence>
<evidence type="ECO:0000256" key="8">
    <source>
        <dbReference type="SAM" id="Phobius"/>
    </source>
</evidence>
<proteinExistence type="inferred from homology"/>
<keyword evidence="6 8" id="KW-0472">Membrane</keyword>
<feature type="transmembrane region" description="Helical" evidence="8">
    <location>
        <begin position="110"/>
        <end position="129"/>
    </location>
</feature>
<dbReference type="PANTHER" id="PTHR12226:SF2">
    <property type="entry name" value="MANNOSE-P-DOLICHOL UTILIZATION DEFECT 1 PROTEIN"/>
    <property type="match status" value="1"/>
</dbReference>
<evidence type="ECO:0000256" key="2">
    <source>
        <dbReference type="ARBA" id="ARBA00022448"/>
    </source>
</evidence>
<dbReference type="InterPro" id="IPR006603">
    <property type="entry name" value="PQ-loop_rpt"/>
</dbReference>
<organism evidence="9 10">
    <name type="scientific">Paragonimus westermani</name>
    <dbReference type="NCBI Taxonomy" id="34504"/>
    <lineage>
        <taxon>Eukaryota</taxon>
        <taxon>Metazoa</taxon>
        <taxon>Spiralia</taxon>
        <taxon>Lophotrochozoa</taxon>
        <taxon>Platyhelminthes</taxon>
        <taxon>Trematoda</taxon>
        <taxon>Digenea</taxon>
        <taxon>Plagiorchiida</taxon>
        <taxon>Troglotremata</taxon>
        <taxon>Troglotrematidae</taxon>
        <taxon>Paragonimus</taxon>
    </lineage>
</organism>
<comment type="subcellular location">
    <subcellularLocation>
        <location evidence="1">Membrane</location>
        <topology evidence="1">Multi-pass membrane protein</topology>
    </subcellularLocation>
</comment>
<dbReference type="Proteomes" id="UP000699462">
    <property type="component" value="Unassembled WGS sequence"/>
</dbReference>
<comment type="similarity">
    <text evidence="7">Belongs to the MPDU1 (TC 2.A.43.3) family.</text>
</comment>
<gene>
    <name evidence="9" type="ORF">P879_01265</name>
</gene>
<evidence type="ECO:0000256" key="6">
    <source>
        <dbReference type="ARBA" id="ARBA00023136"/>
    </source>
</evidence>
<evidence type="ECO:0008006" key="11">
    <source>
        <dbReference type="Google" id="ProtNLM"/>
    </source>
</evidence>
<comment type="caution">
    <text evidence="9">The sequence shown here is derived from an EMBL/GenBank/DDBJ whole genome shotgun (WGS) entry which is preliminary data.</text>
</comment>
<evidence type="ECO:0000313" key="9">
    <source>
        <dbReference type="EMBL" id="KAF8571725.1"/>
    </source>
</evidence>
<dbReference type="Gene3D" id="1.20.1280.290">
    <property type="match status" value="1"/>
</dbReference>
<dbReference type="OrthoDB" id="271506at2759"/>
<protein>
    <recommendedName>
        <fullName evidence="11">Mannose-P-dolichol utilization defect 1 protein homolog</fullName>
    </recommendedName>
</protein>
<evidence type="ECO:0000256" key="7">
    <source>
        <dbReference type="ARBA" id="ARBA00038475"/>
    </source>
</evidence>
<dbReference type="PANTHER" id="PTHR12226">
    <property type="entry name" value="MANNOSE-P-DOLICHOL UTILIZATION DEFECT 1 LEC35 -RELATED"/>
    <property type="match status" value="1"/>
</dbReference>
<dbReference type="InterPro" id="IPR016817">
    <property type="entry name" value="MannP-dilichol_defect-1"/>
</dbReference>
<dbReference type="Pfam" id="PF04193">
    <property type="entry name" value="PQ-loop"/>
    <property type="match status" value="1"/>
</dbReference>
<sequence>MYDDLWLLHILCLLLTVALCLLFFLLYSSYGEATFLALQTFLIGWMAIALEVSQIAGLAFVVLYGGALAVILSPVVPTSILYTLQTLNVPVMLSSKFLQIIVNWRNGSTGQLSAVTLLLFALGSTARIFTSIQETGDNLIILTYILSTLCNYALVAQLLYYWKSPIRSTETTGRNSKLKKN</sequence>
<dbReference type="SMART" id="SM00679">
    <property type="entry name" value="CTNS"/>
    <property type="match status" value="1"/>
</dbReference>
<dbReference type="AlphaFoldDB" id="A0A8T0DUV0"/>
<evidence type="ECO:0000256" key="4">
    <source>
        <dbReference type="ARBA" id="ARBA00022737"/>
    </source>
</evidence>
<keyword evidence="2" id="KW-0813">Transport</keyword>
<keyword evidence="4" id="KW-0677">Repeat</keyword>
<reference evidence="9 10" key="1">
    <citation type="submission" date="2019-07" db="EMBL/GenBank/DDBJ databases">
        <title>Annotation for the trematode Paragonimus westermani.</title>
        <authorList>
            <person name="Choi Y.-J."/>
        </authorList>
    </citation>
    <scope>NUCLEOTIDE SEQUENCE [LARGE SCALE GENOMIC DNA]</scope>
    <source>
        <strain evidence="9">180907_Pwestermani</strain>
    </source>
</reference>
<feature type="transmembrane region" description="Helical" evidence="8">
    <location>
        <begin position="56"/>
        <end position="75"/>
    </location>
</feature>
<feature type="transmembrane region" description="Helical" evidence="8">
    <location>
        <begin position="33"/>
        <end position="50"/>
    </location>
</feature>
<feature type="transmembrane region" description="Helical" evidence="8">
    <location>
        <begin position="6"/>
        <end position="26"/>
    </location>
</feature>
<dbReference type="EMBL" id="JTDF01000356">
    <property type="protein sequence ID" value="KAF8571725.1"/>
    <property type="molecule type" value="Genomic_DNA"/>
</dbReference>
<keyword evidence="3 8" id="KW-0812">Transmembrane</keyword>
<keyword evidence="5 8" id="KW-1133">Transmembrane helix</keyword>
<accession>A0A8T0DUV0</accession>